<evidence type="ECO:0000256" key="1">
    <source>
        <dbReference type="SAM" id="Coils"/>
    </source>
</evidence>
<dbReference type="RefSeq" id="WP_207300841.1">
    <property type="nucleotide sequence ID" value="NZ_CP071444.1"/>
</dbReference>
<organism evidence="2 3">
    <name type="scientific">Alkalibacter rhizosphaerae</name>
    <dbReference type="NCBI Taxonomy" id="2815577"/>
    <lineage>
        <taxon>Bacteria</taxon>
        <taxon>Bacillati</taxon>
        <taxon>Bacillota</taxon>
        <taxon>Clostridia</taxon>
        <taxon>Eubacteriales</taxon>
        <taxon>Eubacteriaceae</taxon>
        <taxon>Alkalibacter</taxon>
    </lineage>
</organism>
<dbReference type="KEGG" id="alka:J0B03_05455"/>
<feature type="coiled-coil region" evidence="1">
    <location>
        <begin position="26"/>
        <end position="53"/>
    </location>
</feature>
<name>A0A974XIR1_9FIRM</name>
<dbReference type="EMBL" id="CP071444">
    <property type="protein sequence ID" value="QSX09510.1"/>
    <property type="molecule type" value="Genomic_DNA"/>
</dbReference>
<keyword evidence="3" id="KW-1185">Reference proteome</keyword>
<proteinExistence type="predicted"/>
<protein>
    <submittedName>
        <fullName evidence="2">Uncharacterized protein</fullName>
    </submittedName>
</protein>
<evidence type="ECO:0000313" key="3">
    <source>
        <dbReference type="Proteomes" id="UP000663499"/>
    </source>
</evidence>
<dbReference type="Proteomes" id="UP000663499">
    <property type="component" value="Chromosome"/>
</dbReference>
<keyword evidence="1" id="KW-0175">Coiled coil</keyword>
<evidence type="ECO:0000313" key="2">
    <source>
        <dbReference type="EMBL" id="QSX09510.1"/>
    </source>
</evidence>
<gene>
    <name evidence="2" type="ORF">J0B03_05455</name>
</gene>
<sequence>MGIYDVIKDAVNIAQKADNIELYRMILDIQKETLDLLEENRNLKDKIRNLKEVNITNDNLILKGHCYYIEKSHGILDGPFCTTCWDKDKKLIRMYIAGNFATCHVCKFYTSDYKKIKWGCRAYECL</sequence>
<dbReference type="AlphaFoldDB" id="A0A974XIR1"/>
<accession>A0A974XIR1</accession>
<reference evidence="2" key="1">
    <citation type="submission" date="2021-03" db="EMBL/GenBank/DDBJ databases">
        <title>Alkalibacter marinus sp. nov., isolated from tidal flat sediment.</title>
        <authorList>
            <person name="Namirimu T."/>
            <person name="Yang J.-A."/>
            <person name="Yang S.-H."/>
            <person name="Kim Y.-J."/>
            <person name="Kwon K.K."/>
        </authorList>
    </citation>
    <scope>NUCLEOTIDE SEQUENCE</scope>
    <source>
        <strain evidence="2">ES005</strain>
    </source>
</reference>